<comment type="caution">
    <text evidence="3">The sequence shown here is derived from an EMBL/GenBank/DDBJ whole genome shotgun (WGS) entry which is preliminary data.</text>
</comment>
<evidence type="ECO:0000313" key="4">
    <source>
        <dbReference type="Proteomes" id="UP001321473"/>
    </source>
</evidence>
<feature type="chain" id="PRO_5042877889" evidence="2">
    <location>
        <begin position="24"/>
        <end position="356"/>
    </location>
</feature>
<dbReference type="EMBL" id="JARKHS020030908">
    <property type="protein sequence ID" value="KAK8761639.1"/>
    <property type="molecule type" value="Genomic_DNA"/>
</dbReference>
<evidence type="ECO:0000256" key="2">
    <source>
        <dbReference type="SAM" id="SignalP"/>
    </source>
</evidence>
<protein>
    <submittedName>
        <fullName evidence="3">Uncharacterized protein</fullName>
    </submittedName>
</protein>
<keyword evidence="1" id="KW-0853">WD repeat</keyword>
<keyword evidence="4" id="KW-1185">Reference proteome</keyword>
<name>A0AAQ4DGP9_AMBAM</name>
<evidence type="ECO:0000256" key="1">
    <source>
        <dbReference type="ARBA" id="ARBA00022574"/>
    </source>
</evidence>
<dbReference type="PANTHER" id="PTHR46108">
    <property type="entry name" value="BLUE CHEESE"/>
    <property type="match status" value="1"/>
</dbReference>
<dbReference type="AlphaFoldDB" id="A0AAQ4DGP9"/>
<keyword evidence="2" id="KW-0732">Signal</keyword>
<accession>A0AAQ4DGP9</accession>
<dbReference type="Proteomes" id="UP001321473">
    <property type="component" value="Unassembled WGS sequence"/>
</dbReference>
<evidence type="ECO:0000313" key="3">
    <source>
        <dbReference type="EMBL" id="KAK8761639.1"/>
    </source>
</evidence>
<reference evidence="3 4" key="1">
    <citation type="journal article" date="2023" name="Arcadia Sci">
        <title>De novo assembly of a long-read Amblyomma americanum tick genome.</title>
        <authorList>
            <person name="Chou S."/>
            <person name="Poskanzer K.E."/>
            <person name="Rollins M."/>
            <person name="Thuy-Boun P.S."/>
        </authorList>
    </citation>
    <scope>NUCLEOTIDE SEQUENCE [LARGE SCALE GENOMIC DNA]</scope>
    <source>
        <strain evidence="3">F_SG_1</strain>
        <tissue evidence="3">Salivary glands</tissue>
    </source>
</reference>
<feature type="signal peptide" evidence="2">
    <location>
        <begin position="1"/>
        <end position="23"/>
    </location>
</feature>
<dbReference type="PANTHER" id="PTHR46108:SF4">
    <property type="entry name" value="BLUE CHEESE"/>
    <property type="match status" value="1"/>
</dbReference>
<proteinExistence type="predicted"/>
<dbReference type="InterPro" id="IPR051944">
    <property type="entry name" value="BEACH_domain_protein"/>
</dbReference>
<gene>
    <name evidence="3" type="ORF">V5799_027094</name>
</gene>
<sequence length="356" mass="40743">MAQGDINFELVVVLLAMVRCILSQAFPNHATLNQQKEFVTEILSSLREHLLAADVLLDDQTALPITAGGKYSNIPPNVFYLTSCFVDKLWQGMHVQTENVYRSLNRTLLFILSRPTECVADQMTKLECLQKMIIHRTLMLVAANSEADFIPCLCYCLLQLTADAQISMETVRRTTWHINPASFSDRSRNIADNKSLSSSEEGHLLVASAACKVWEIVYLSKRQSQQHLQKDVFEDWLQTETELTQERGLWGPVEGSLLDKWMLDMTEAGPCRMRKKMVKNDLFYLHYPYRPDVEGGENRALKYKVATSFDSKEYYKHCRPDSLVEHDTFSPDVISITSEDWPQEGDSAEEREIGLY</sequence>
<organism evidence="3 4">
    <name type="scientific">Amblyomma americanum</name>
    <name type="common">Lone star tick</name>
    <dbReference type="NCBI Taxonomy" id="6943"/>
    <lineage>
        <taxon>Eukaryota</taxon>
        <taxon>Metazoa</taxon>
        <taxon>Ecdysozoa</taxon>
        <taxon>Arthropoda</taxon>
        <taxon>Chelicerata</taxon>
        <taxon>Arachnida</taxon>
        <taxon>Acari</taxon>
        <taxon>Parasitiformes</taxon>
        <taxon>Ixodida</taxon>
        <taxon>Ixodoidea</taxon>
        <taxon>Ixodidae</taxon>
        <taxon>Amblyomminae</taxon>
        <taxon>Amblyomma</taxon>
    </lineage>
</organism>